<proteinExistence type="predicted"/>
<name>A0A512B074_9BACT</name>
<evidence type="ECO:0000313" key="8">
    <source>
        <dbReference type="Proteomes" id="UP000321532"/>
    </source>
</evidence>
<feature type="domain" description="Integral membrane bound transporter" evidence="6">
    <location>
        <begin position="30"/>
        <end position="149"/>
    </location>
</feature>
<dbReference type="Pfam" id="PF13515">
    <property type="entry name" value="FUSC_2"/>
    <property type="match status" value="1"/>
</dbReference>
<dbReference type="InterPro" id="IPR049453">
    <property type="entry name" value="Memb_transporter_dom"/>
</dbReference>
<keyword evidence="8" id="KW-1185">Reference proteome</keyword>
<keyword evidence="2 5" id="KW-0812">Transmembrane</keyword>
<feature type="transmembrane region" description="Helical" evidence="5">
    <location>
        <begin position="41"/>
        <end position="59"/>
    </location>
</feature>
<feature type="transmembrane region" description="Helical" evidence="5">
    <location>
        <begin position="66"/>
        <end position="94"/>
    </location>
</feature>
<evidence type="ECO:0000313" key="7">
    <source>
        <dbReference type="EMBL" id="GEO05361.1"/>
    </source>
</evidence>
<sequence>MNRIIELLNKIGLTLQIVKTAFAAAASWFVATSLLRSEYPYFAAVAAIITVQVTVADSVDKATQRIIGIIGGVLLSMLLGHWFQIGAISIFFIILIGMSIAKALRMNSQIISQVAISSLLVLAFGQTREGYGYERIIETIIGSSIAVLINALIIPQNAVPEVERSLLTYSKLAASTLISLTSLLDNGEGKGETGRSEVDALIKEAKQCDKALDLAKQSLKYNPLLTHKRTRLRQLTKSIHQLESITIQIRGIRRSLADLGAAPHLQLAQTYIHLLKQAMLATANCIKYFGETAINTSEENINILEITIGQARKEQDYCLHYLSSISSLASIRDVGSILTDLDRIISETTYLNQPVKEKATA</sequence>
<keyword evidence="4 5" id="KW-0472">Membrane</keyword>
<dbReference type="OrthoDB" id="848621at2"/>
<evidence type="ECO:0000259" key="6">
    <source>
        <dbReference type="Pfam" id="PF13515"/>
    </source>
</evidence>
<evidence type="ECO:0000256" key="2">
    <source>
        <dbReference type="ARBA" id="ARBA00022692"/>
    </source>
</evidence>
<keyword evidence="3 5" id="KW-1133">Transmembrane helix</keyword>
<dbReference type="GO" id="GO:0016020">
    <property type="term" value="C:membrane"/>
    <property type="evidence" value="ECO:0007669"/>
    <property type="project" value="UniProtKB-SubCell"/>
</dbReference>
<dbReference type="EMBL" id="BJYS01000023">
    <property type="protein sequence ID" value="GEO05361.1"/>
    <property type="molecule type" value="Genomic_DNA"/>
</dbReference>
<evidence type="ECO:0000256" key="5">
    <source>
        <dbReference type="SAM" id="Phobius"/>
    </source>
</evidence>
<reference evidence="7 8" key="1">
    <citation type="submission" date="2019-07" db="EMBL/GenBank/DDBJ databases">
        <title>Whole genome shotgun sequence of Adhaeribacter aerolatus NBRC 106133.</title>
        <authorList>
            <person name="Hosoyama A."/>
            <person name="Uohara A."/>
            <person name="Ohji S."/>
            <person name="Ichikawa N."/>
        </authorList>
    </citation>
    <scope>NUCLEOTIDE SEQUENCE [LARGE SCALE GENOMIC DNA]</scope>
    <source>
        <strain evidence="7 8">NBRC 106133</strain>
    </source>
</reference>
<evidence type="ECO:0000256" key="4">
    <source>
        <dbReference type="ARBA" id="ARBA00023136"/>
    </source>
</evidence>
<evidence type="ECO:0000256" key="1">
    <source>
        <dbReference type="ARBA" id="ARBA00004141"/>
    </source>
</evidence>
<feature type="transmembrane region" description="Helical" evidence="5">
    <location>
        <begin position="12"/>
        <end position="35"/>
    </location>
</feature>
<evidence type="ECO:0000256" key="3">
    <source>
        <dbReference type="ARBA" id="ARBA00022989"/>
    </source>
</evidence>
<protein>
    <recommendedName>
        <fullName evidence="6">Integral membrane bound transporter domain-containing protein</fullName>
    </recommendedName>
</protein>
<gene>
    <name evidence="7" type="ORF">AAE02nite_30250</name>
</gene>
<accession>A0A512B074</accession>
<dbReference type="Proteomes" id="UP000321532">
    <property type="component" value="Unassembled WGS sequence"/>
</dbReference>
<dbReference type="AlphaFoldDB" id="A0A512B074"/>
<comment type="caution">
    <text evidence="7">The sequence shown here is derived from an EMBL/GenBank/DDBJ whole genome shotgun (WGS) entry which is preliminary data.</text>
</comment>
<comment type="subcellular location">
    <subcellularLocation>
        <location evidence="1">Membrane</location>
        <topology evidence="1">Multi-pass membrane protein</topology>
    </subcellularLocation>
</comment>
<organism evidence="7 8">
    <name type="scientific">Adhaeribacter aerolatus</name>
    <dbReference type="NCBI Taxonomy" id="670289"/>
    <lineage>
        <taxon>Bacteria</taxon>
        <taxon>Pseudomonadati</taxon>
        <taxon>Bacteroidota</taxon>
        <taxon>Cytophagia</taxon>
        <taxon>Cytophagales</taxon>
        <taxon>Hymenobacteraceae</taxon>
        <taxon>Adhaeribacter</taxon>
    </lineage>
</organism>